<dbReference type="Pfam" id="PF01370">
    <property type="entry name" value="Epimerase"/>
    <property type="match status" value="1"/>
</dbReference>
<name>A0A7V1D330_9GAMM</name>
<dbReference type="InterPro" id="IPR010099">
    <property type="entry name" value="SDR39U1"/>
</dbReference>
<dbReference type="Pfam" id="PF08338">
    <property type="entry name" value="DUF1731"/>
    <property type="match status" value="1"/>
</dbReference>
<dbReference type="NCBIfam" id="TIGR01777">
    <property type="entry name" value="yfcH"/>
    <property type="match status" value="1"/>
</dbReference>
<dbReference type="PANTHER" id="PTHR11092:SF0">
    <property type="entry name" value="EPIMERASE FAMILY PROTEIN SDR39U1"/>
    <property type="match status" value="1"/>
</dbReference>
<sequence length="297" mass="32285">MHIFITGATGLIGSHLCQLLLASHQLTVLSRDPAKATRLLGSAITAIDSLDKIDFNTVDCVINLAGEPIVNKRWSDKQKQRLLDSRIQLTQQISTAIQHSQTPPHTFISGSAIGFYGRQDNTPIDESFTAVTPEFSHKLCAQWEQAAYAAQSANTRVCTLRTGIVLAKQAGALAKMLPPFKLGLGGPIGSGEQGMSWIHIDDMVQLILFVLVTMELSGPINATAPYPVSNKEFSSQLGKVLGRPTFIPMPSLLLKLAMGEMADLLLYGQFVVPNKVLAQQFSFNYPTLPKALENLLT</sequence>
<comment type="similarity">
    <text evidence="1">Belongs to the NAD(P)-dependent epimerase/dehydratase family. SDR39U1 subfamily.</text>
</comment>
<evidence type="ECO:0000256" key="1">
    <source>
        <dbReference type="ARBA" id="ARBA00009353"/>
    </source>
</evidence>
<proteinExistence type="inferred from homology"/>
<organism evidence="4">
    <name type="scientific">Pseudoalteromonas prydzensis</name>
    <dbReference type="NCBI Taxonomy" id="182141"/>
    <lineage>
        <taxon>Bacteria</taxon>
        <taxon>Pseudomonadati</taxon>
        <taxon>Pseudomonadota</taxon>
        <taxon>Gammaproteobacteria</taxon>
        <taxon>Alteromonadales</taxon>
        <taxon>Pseudoalteromonadaceae</taxon>
        <taxon>Pseudoalteromonas</taxon>
    </lineage>
</organism>
<evidence type="ECO:0000259" key="2">
    <source>
        <dbReference type="Pfam" id="PF01370"/>
    </source>
</evidence>
<dbReference type="CDD" id="cd05242">
    <property type="entry name" value="SDR_a8"/>
    <property type="match status" value="1"/>
</dbReference>
<dbReference type="AlphaFoldDB" id="A0A7V1D330"/>
<dbReference type="SUPFAM" id="SSF51735">
    <property type="entry name" value="NAD(P)-binding Rossmann-fold domains"/>
    <property type="match status" value="1"/>
</dbReference>
<dbReference type="InterPro" id="IPR036291">
    <property type="entry name" value="NAD(P)-bd_dom_sf"/>
</dbReference>
<accession>A0A7V1D330</accession>
<reference evidence="4" key="1">
    <citation type="journal article" date="2020" name="mSystems">
        <title>Genome- and Community-Level Interaction Insights into Carbon Utilization and Element Cycling Functions of Hydrothermarchaeota in Hydrothermal Sediment.</title>
        <authorList>
            <person name="Zhou Z."/>
            <person name="Liu Y."/>
            <person name="Xu W."/>
            <person name="Pan J."/>
            <person name="Luo Z.H."/>
            <person name="Li M."/>
        </authorList>
    </citation>
    <scope>NUCLEOTIDE SEQUENCE [LARGE SCALE GENOMIC DNA]</scope>
    <source>
        <strain evidence="4">HyVt-346</strain>
    </source>
</reference>
<dbReference type="InterPro" id="IPR013549">
    <property type="entry name" value="DUF1731"/>
</dbReference>
<evidence type="ECO:0000259" key="3">
    <source>
        <dbReference type="Pfam" id="PF08338"/>
    </source>
</evidence>
<dbReference type="RefSeq" id="WP_304185513.1">
    <property type="nucleotide sequence ID" value="NZ_DRGM01000210.1"/>
</dbReference>
<protein>
    <submittedName>
        <fullName evidence="4">TIGR01777 family protein</fullName>
    </submittedName>
</protein>
<dbReference type="Proteomes" id="UP000886188">
    <property type="component" value="Unassembled WGS sequence"/>
</dbReference>
<dbReference type="PANTHER" id="PTHR11092">
    <property type="entry name" value="SUGAR NUCLEOTIDE EPIMERASE RELATED"/>
    <property type="match status" value="1"/>
</dbReference>
<dbReference type="InterPro" id="IPR001509">
    <property type="entry name" value="Epimerase_deHydtase"/>
</dbReference>
<gene>
    <name evidence="4" type="ORF">ENH88_21640</name>
</gene>
<dbReference type="EMBL" id="DRGM01000210">
    <property type="protein sequence ID" value="HEA19003.1"/>
    <property type="molecule type" value="Genomic_DNA"/>
</dbReference>
<feature type="domain" description="DUF1731" evidence="3">
    <location>
        <begin position="249"/>
        <end position="295"/>
    </location>
</feature>
<comment type="caution">
    <text evidence="4">The sequence shown here is derived from an EMBL/GenBank/DDBJ whole genome shotgun (WGS) entry which is preliminary data.</text>
</comment>
<evidence type="ECO:0000313" key="4">
    <source>
        <dbReference type="EMBL" id="HEA19003.1"/>
    </source>
</evidence>
<feature type="domain" description="NAD-dependent epimerase/dehydratase" evidence="2">
    <location>
        <begin position="3"/>
        <end position="213"/>
    </location>
</feature>
<dbReference type="Gene3D" id="3.40.50.720">
    <property type="entry name" value="NAD(P)-binding Rossmann-like Domain"/>
    <property type="match status" value="1"/>
</dbReference>